<feature type="region of interest" description="Disordered" evidence="6">
    <location>
        <begin position="129"/>
        <end position="153"/>
    </location>
</feature>
<evidence type="ECO:0000256" key="1">
    <source>
        <dbReference type="ARBA" id="ARBA00009991"/>
    </source>
</evidence>
<feature type="region of interest" description="Disordered" evidence="6">
    <location>
        <begin position="515"/>
        <end position="572"/>
    </location>
</feature>
<dbReference type="InterPro" id="IPR030700">
    <property type="entry name" value="N-end_Aminoacyl_Trfase"/>
</dbReference>
<evidence type="ECO:0000259" key="8">
    <source>
        <dbReference type="Pfam" id="PF04377"/>
    </source>
</evidence>
<evidence type="ECO:0000256" key="6">
    <source>
        <dbReference type="SAM" id="MobiDB-lite"/>
    </source>
</evidence>
<evidence type="ECO:0000256" key="5">
    <source>
        <dbReference type="PIRNR" id="PIRNR037207"/>
    </source>
</evidence>
<dbReference type="GO" id="GO:0004057">
    <property type="term" value="F:arginyl-tRNA--protein transferase activity"/>
    <property type="evidence" value="ECO:0007669"/>
    <property type="project" value="UniProtKB-EC"/>
</dbReference>
<dbReference type="InterPro" id="IPR016181">
    <property type="entry name" value="Acyl_CoA_acyltransferase"/>
</dbReference>
<accession>A0A9Q1QIX0</accession>
<dbReference type="Proteomes" id="UP001153076">
    <property type="component" value="Unassembled WGS sequence"/>
</dbReference>
<dbReference type="Pfam" id="PF04377">
    <property type="entry name" value="ATE_C"/>
    <property type="match status" value="1"/>
</dbReference>
<comment type="catalytic activity">
    <reaction evidence="5">
        <text>an N-terminal L-alpha-aminoacyl-[protein] + L-arginyl-tRNA(Arg) = an N-terminal L-arginyl-L-aminoacyl-[protein] + tRNA(Arg) + H(+)</text>
        <dbReference type="Rhea" id="RHEA:10208"/>
        <dbReference type="Rhea" id="RHEA-COMP:9658"/>
        <dbReference type="Rhea" id="RHEA-COMP:9673"/>
        <dbReference type="Rhea" id="RHEA-COMP:10636"/>
        <dbReference type="Rhea" id="RHEA-COMP:10638"/>
        <dbReference type="ChEBI" id="CHEBI:15378"/>
        <dbReference type="ChEBI" id="CHEBI:78442"/>
        <dbReference type="ChEBI" id="CHEBI:78513"/>
        <dbReference type="ChEBI" id="CHEBI:78597"/>
        <dbReference type="ChEBI" id="CHEBI:83562"/>
        <dbReference type="EC" id="2.3.2.8"/>
    </reaction>
</comment>
<feature type="domain" description="N-end rule aminoacyl transferase C-terminal" evidence="8">
    <location>
        <begin position="338"/>
        <end position="480"/>
    </location>
</feature>
<keyword evidence="10" id="KW-1185">Reference proteome</keyword>
<dbReference type="Pfam" id="PF04376">
    <property type="entry name" value="ATE_N"/>
    <property type="match status" value="1"/>
</dbReference>
<organism evidence="9 10">
    <name type="scientific">Carnegiea gigantea</name>
    <dbReference type="NCBI Taxonomy" id="171969"/>
    <lineage>
        <taxon>Eukaryota</taxon>
        <taxon>Viridiplantae</taxon>
        <taxon>Streptophyta</taxon>
        <taxon>Embryophyta</taxon>
        <taxon>Tracheophyta</taxon>
        <taxon>Spermatophyta</taxon>
        <taxon>Magnoliopsida</taxon>
        <taxon>eudicotyledons</taxon>
        <taxon>Gunneridae</taxon>
        <taxon>Pentapetalae</taxon>
        <taxon>Caryophyllales</taxon>
        <taxon>Cactineae</taxon>
        <taxon>Cactaceae</taxon>
        <taxon>Cactoideae</taxon>
        <taxon>Echinocereeae</taxon>
        <taxon>Carnegiea</taxon>
    </lineage>
</organism>
<keyword evidence="2 5" id="KW-0808">Transferase</keyword>
<gene>
    <name evidence="9" type="ORF">Cgig2_032716</name>
</gene>
<dbReference type="OrthoDB" id="74183at2759"/>
<evidence type="ECO:0000256" key="4">
    <source>
        <dbReference type="ARBA" id="ARBA00023315"/>
    </source>
</evidence>
<dbReference type="AlphaFoldDB" id="A0A9Q1QIX0"/>
<feature type="compositionally biased region" description="Polar residues" evidence="6">
    <location>
        <begin position="135"/>
        <end position="145"/>
    </location>
</feature>
<dbReference type="EMBL" id="JAKOGI010000110">
    <property type="protein sequence ID" value="KAJ8443892.1"/>
    <property type="molecule type" value="Genomic_DNA"/>
</dbReference>
<proteinExistence type="inferred from homology"/>
<dbReference type="SUPFAM" id="SSF55729">
    <property type="entry name" value="Acyl-CoA N-acyltransferases (Nat)"/>
    <property type="match status" value="1"/>
</dbReference>
<dbReference type="InterPro" id="IPR017137">
    <property type="entry name" value="Arg-tRNA-P_Trfase_1_euk"/>
</dbReference>
<dbReference type="EC" id="2.3.2.8" evidence="5"/>
<dbReference type="InterPro" id="IPR007472">
    <property type="entry name" value="N-end_Aminoacyl_Trfase_C"/>
</dbReference>
<evidence type="ECO:0000259" key="7">
    <source>
        <dbReference type="Pfam" id="PF04376"/>
    </source>
</evidence>
<comment type="similarity">
    <text evidence="1 5">Belongs to the R-transferase family.</text>
</comment>
<comment type="caution">
    <text evidence="9">The sequence shown here is derived from an EMBL/GenBank/DDBJ whole genome shotgun (WGS) entry which is preliminary data.</text>
</comment>
<feature type="region of interest" description="Disordered" evidence="6">
    <location>
        <begin position="226"/>
        <end position="247"/>
    </location>
</feature>
<reference evidence="9" key="1">
    <citation type="submission" date="2022-04" db="EMBL/GenBank/DDBJ databases">
        <title>Carnegiea gigantea Genome sequencing and assembly v2.</title>
        <authorList>
            <person name="Copetti D."/>
            <person name="Sanderson M.J."/>
            <person name="Burquez A."/>
            <person name="Wojciechowski M.F."/>
        </authorList>
    </citation>
    <scope>NUCLEOTIDE SEQUENCE</scope>
    <source>
        <strain evidence="9">SGP5-SGP5p</strain>
        <tissue evidence="9">Aerial part</tissue>
    </source>
</reference>
<protein>
    <recommendedName>
        <fullName evidence="5">Arginyl-tRNA--protein transferase</fullName>
        <ecNumber evidence="5">2.3.2.8</ecNumber>
    </recommendedName>
</protein>
<comment type="function">
    <text evidence="5">Involved in the post-translational conjugation of arginine to the N-terminal aspartate or glutamate of a protein. This arginylation is required for degradation of the protein via the ubiquitin pathway.</text>
</comment>
<keyword evidence="4 5" id="KW-0012">Acyltransferase</keyword>
<feature type="compositionally biased region" description="Polar residues" evidence="6">
    <location>
        <begin position="515"/>
        <end position="527"/>
    </location>
</feature>
<dbReference type="PANTHER" id="PTHR21367">
    <property type="entry name" value="ARGININE-TRNA-PROTEIN TRANSFERASE 1"/>
    <property type="match status" value="1"/>
</dbReference>
<dbReference type="InterPro" id="IPR007471">
    <property type="entry name" value="N-end_Aminoacyl_Trfase_N"/>
</dbReference>
<evidence type="ECO:0000256" key="2">
    <source>
        <dbReference type="ARBA" id="ARBA00022679"/>
    </source>
</evidence>
<evidence type="ECO:0000313" key="10">
    <source>
        <dbReference type="Proteomes" id="UP001153076"/>
    </source>
</evidence>
<dbReference type="GO" id="GO:0005737">
    <property type="term" value="C:cytoplasm"/>
    <property type="evidence" value="ECO:0007669"/>
    <property type="project" value="TreeGrafter"/>
</dbReference>
<keyword evidence="3 5" id="KW-0833">Ubl conjugation pathway</keyword>
<evidence type="ECO:0000313" key="9">
    <source>
        <dbReference type="EMBL" id="KAJ8443892.1"/>
    </source>
</evidence>
<dbReference type="PIRSF" id="PIRSF037207">
    <property type="entry name" value="ATE1_euk"/>
    <property type="match status" value="1"/>
</dbReference>
<feature type="compositionally biased region" description="Acidic residues" evidence="6">
    <location>
        <begin position="551"/>
        <end position="561"/>
    </location>
</feature>
<name>A0A9Q1QIX0_9CARY</name>
<sequence>MRRNEASSSRGSSISESVVVDVGRRRNTCGYCKSGRRSSITHGLWAHSLTVYDYQDLLDRGWRRSGCFLYKPEMETTCCPQYTIRLKADDFVPSKEQLRVSRRMQRYLDGTWDGQKQQLVDISDSLQECTHADEQPSSSQTQSLGTKVGQGSKEEELLDNLSEQIDLAMQSLVKSGELPPDIQFPKGVVKKVSQAKKRKLVEGSEDLLYTSNISFQTAAVLRRAKSDGKSVSLPVPDKSSSDVNESDLSPKTIAEKLANELQQLAKINELSIRACNGHINFYSAVKDAAHNGEQHSVALSNRASIRHGNEMHDAIPEKMQRMKRQLEICLKSSSFDPEEFALYKRYQMKVHNDEAHKVTESSYRRFLVDTPLIYVSSTGDNTVPPCGFGSFHQQYRVDGQLIAVGVIDILPKCLSSKYLFWDPDLAFLSLGKYSALQEISWVKENEHHCPSLQYYYLGYYIHSCSKMRYKAAYRPSELLCPLRYEWVPYDIAKPLLDRKKYVVLSDFTNVQNGELLSNQDPESLSVSQHDDIGDADSNDAYVNGDEKMLDPDSESSDDEPFPETNDLATVPTENGDVGNLLLGLRGTRLRYKDLQRALGPADRANLESQLHRYMKVVGPQLAERMVYSLG</sequence>
<dbReference type="PANTHER" id="PTHR21367:SF1">
    <property type="entry name" value="ARGINYL-TRNA--PROTEIN TRANSFERASE 1"/>
    <property type="match status" value="1"/>
</dbReference>
<evidence type="ECO:0000256" key="3">
    <source>
        <dbReference type="ARBA" id="ARBA00022786"/>
    </source>
</evidence>
<feature type="domain" description="N-end aminoacyl transferase N-terminal" evidence="7">
    <location>
        <begin position="28"/>
        <end position="97"/>
    </location>
</feature>